<accession>A0A4R4P797</accession>
<name>A0A4R4P797_9ACTN</name>
<gene>
    <name evidence="1" type="ORF">E1284_06540</name>
</gene>
<sequence>MPTIAQGAAAAGPWVLGLATIAVLTIPLATESGEHLEDQVARSSLVEEHAELGAPFIGYGVAPVTEAGPLAVCQKAAGRET</sequence>
<comment type="caution">
    <text evidence="1">The sequence shown here is derived from an EMBL/GenBank/DDBJ whole genome shotgun (WGS) entry which is preliminary data.</text>
</comment>
<dbReference type="AlphaFoldDB" id="A0A4R4P797"/>
<dbReference type="EMBL" id="SMJW01000020">
    <property type="protein sequence ID" value="TDC18378.1"/>
    <property type="molecule type" value="Genomic_DNA"/>
</dbReference>
<evidence type="ECO:0000313" key="2">
    <source>
        <dbReference type="Proteomes" id="UP000295431"/>
    </source>
</evidence>
<evidence type="ECO:0000313" key="1">
    <source>
        <dbReference type="EMBL" id="TDC18378.1"/>
    </source>
</evidence>
<reference evidence="1 2" key="1">
    <citation type="submission" date="2019-03" db="EMBL/GenBank/DDBJ databases">
        <title>Draft genome sequences of novel Actinobacteria.</title>
        <authorList>
            <person name="Sahin N."/>
            <person name="Ay H."/>
            <person name="Saygin H."/>
        </authorList>
    </citation>
    <scope>NUCLEOTIDE SEQUENCE [LARGE SCALE GENOMIC DNA]</scope>
    <source>
        <strain evidence="1 2">DSM 45347</strain>
    </source>
</reference>
<proteinExistence type="predicted"/>
<protein>
    <submittedName>
        <fullName evidence="1">Uncharacterized protein</fullName>
    </submittedName>
</protein>
<dbReference type="RefSeq" id="WP_131938080.1">
    <property type="nucleotide sequence ID" value="NZ_BAAAMX010000057.1"/>
</dbReference>
<keyword evidence="2" id="KW-1185">Reference proteome</keyword>
<dbReference type="OrthoDB" id="4864772at2"/>
<organism evidence="1 2">
    <name type="scientific">Actinomadura bangladeshensis</name>
    <dbReference type="NCBI Taxonomy" id="453573"/>
    <lineage>
        <taxon>Bacteria</taxon>
        <taxon>Bacillati</taxon>
        <taxon>Actinomycetota</taxon>
        <taxon>Actinomycetes</taxon>
        <taxon>Streptosporangiales</taxon>
        <taxon>Thermomonosporaceae</taxon>
        <taxon>Actinomadura</taxon>
    </lineage>
</organism>
<dbReference type="Proteomes" id="UP000295431">
    <property type="component" value="Unassembled WGS sequence"/>
</dbReference>